<name>A0A8H5F1U7_9AGAR</name>
<dbReference type="EMBL" id="JAACJJ010000028">
    <property type="protein sequence ID" value="KAF5320755.1"/>
    <property type="molecule type" value="Genomic_DNA"/>
</dbReference>
<evidence type="ECO:0000313" key="3">
    <source>
        <dbReference type="Proteomes" id="UP000567179"/>
    </source>
</evidence>
<gene>
    <name evidence="2" type="ORF">D9619_000003</name>
</gene>
<dbReference type="AlphaFoldDB" id="A0A8H5F1U7"/>
<feature type="transmembrane region" description="Helical" evidence="1">
    <location>
        <begin position="20"/>
        <end position="39"/>
    </location>
</feature>
<keyword evidence="1" id="KW-1133">Transmembrane helix</keyword>
<organism evidence="2 3">
    <name type="scientific">Psilocybe cf. subviscida</name>
    <dbReference type="NCBI Taxonomy" id="2480587"/>
    <lineage>
        <taxon>Eukaryota</taxon>
        <taxon>Fungi</taxon>
        <taxon>Dikarya</taxon>
        <taxon>Basidiomycota</taxon>
        <taxon>Agaricomycotina</taxon>
        <taxon>Agaricomycetes</taxon>
        <taxon>Agaricomycetidae</taxon>
        <taxon>Agaricales</taxon>
        <taxon>Agaricineae</taxon>
        <taxon>Strophariaceae</taxon>
        <taxon>Psilocybe</taxon>
    </lineage>
</organism>
<protein>
    <submittedName>
        <fullName evidence="2">Uncharacterized protein</fullName>
    </submittedName>
</protein>
<comment type="caution">
    <text evidence="2">The sequence shown here is derived from an EMBL/GenBank/DDBJ whole genome shotgun (WGS) entry which is preliminary data.</text>
</comment>
<reference evidence="2 3" key="1">
    <citation type="journal article" date="2020" name="ISME J.">
        <title>Uncovering the hidden diversity of litter-decomposition mechanisms in mushroom-forming fungi.</title>
        <authorList>
            <person name="Floudas D."/>
            <person name="Bentzer J."/>
            <person name="Ahren D."/>
            <person name="Johansson T."/>
            <person name="Persson P."/>
            <person name="Tunlid A."/>
        </authorList>
    </citation>
    <scope>NUCLEOTIDE SEQUENCE [LARGE SCALE GENOMIC DNA]</scope>
    <source>
        <strain evidence="2 3">CBS 101986</strain>
    </source>
</reference>
<proteinExistence type="predicted"/>
<sequence length="128" mass="13971">MAFSEQKAAIVSLFVQSVAYGFFCFLFCQSTSVIINRYSNHPETRRVNTKLLVVSALMFLLATMHVSMTVYRVLDAFVSIGCSGGDNDRAIISRLTDAKSAGYIIGSGTYGIQTVLGDGFMVCSFHES</sequence>
<dbReference type="Proteomes" id="UP000567179">
    <property type="component" value="Unassembled WGS sequence"/>
</dbReference>
<accession>A0A8H5F1U7</accession>
<keyword evidence="1" id="KW-0812">Transmembrane</keyword>
<keyword evidence="3" id="KW-1185">Reference proteome</keyword>
<evidence type="ECO:0000256" key="1">
    <source>
        <dbReference type="SAM" id="Phobius"/>
    </source>
</evidence>
<keyword evidence="1" id="KW-0472">Membrane</keyword>
<feature type="transmembrane region" description="Helical" evidence="1">
    <location>
        <begin position="51"/>
        <end position="74"/>
    </location>
</feature>
<dbReference type="OrthoDB" id="3354175at2759"/>
<evidence type="ECO:0000313" key="2">
    <source>
        <dbReference type="EMBL" id="KAF5320755.1"/>
    </source>
</evidence>